<organism evidence="2 3">
    <name type="scientific">Eumeta variegata</name>
    <name type="common">Bagworm moth</name>
    <name type="synonym">Eumeta japonica</name>
    <dbReference type="NCBI Taxonomy" id="151549"/>
    <lineage>
        <taxon>Eukaryota</taxon>
        <taxon>Metazoa</taxon>
        <taxon>Ecdysozoa</taxon>
        <taxon>Arthropoda</taxon>
        <taxon>Hexapoda</taxon>
        <taxon>Insecta</taxon>
        <taxon>Pterygota</taxon>
        <taxon>Neoptera</taxon>
        <taxon>Endopterygota</taxon>
        <taxon>Lepidoptera</taxon>
        <taxon>Glossata</taxon>
        <taxon>Ditrysia</taxon>
        <taxon>Tineoidea</taxon>
        <taxon>Psychidae</taxon>
        <taxon>Oiketicinae</taxon>
        <taxon>Eumeta</taxon>
    </lineage>
</organism>
<protein>
    <submittedName>
        <fullName evidence="2">Uncharacterized protein</fullName>
    </submittedName>
</protein>
<dbReference type="PANTHER" id="PTHR21010:SF3">
    <property type="entry name" value="DAXX"/>
    <property type="match status" value="1"/>
</dbReference>
<dbReference type="STRING" id="151549.A0A4C1Z8K8"/>
<dbReference type="EMBL" id="BGZK01001631">
    <property type="protein sequence ID" value="GBP83652.1"/>
    <property type="molecule type" value="Genomic_DNA"/>
</dbReference>
<sequence>MNPNHVDPHYSGYVRHTQTNPIETEHSPRAAPVCTNVIRLETQYWSLVEIPRQEKAETVPAFVLRACTIMEKTQKSGEGGKDFLQTR</sequence>
<proteinExistence type="predicted"/>
<gene>
    <name evidence="2" type="ORF">EVAR_57811_1</name>
</gene>
<evidence type="ECO:0000313" key="2">
    <source>
        <dbReference type="EMBL" id="GBP83652.1"/>
    </source>
</evidence>
<name>A0A4C1Z8K8_EUMVA</name>
<evidence type="ECO:0000256" key="1">
    <source>
        <dbReference type="SAM" id="MobiDB-lite"/>
    </source>
</evidence>
<dbReference type="OrthoDB" id="10052054at2759"/>
<reference evidence="2 3" key="1">
    <citation type="journal article" date="2019" name="Commun. Biol.">
        <title>The bagworm genome reveals a unique fibroin gene that provides high tensile strength.</title>
        <authorList>
            <person name="Kono N."/>
            <person name="Nakamura H."/>
            <person name="Ohtoshi R."/>
            <person name="Tomita M."/>
            <person name="Numata K."/>
            <person name="Arakawa K."/>
        </authorList>
    </citation>
    <scope>NUCLEOTIDE SEQUENCE [LARGE SCALE GENOMIC DNA]</scope>
</reference>
<accession>A0A4C1Z8K8</accession>
<dbReference type="PANTHER" id="PTHR21010">
    <property type="entry name" value="AGAP001581-PA"/>
    <property type="match status" value="1"/>
</dbReference>
<comment type="caution">
    <text evidence="2">The sequence shown here is derived from an EMBL/GenBank/DDBJ whole genome shotgun (WGS) entry which is preliminary data.</text>
</comment>
<dbReference type="Proteomes" id="UP000299102">
    <property type="component" value="Unassembled WGS sequence"/>
</dbReference>
<dbReference type="AlphaFoldDB" id="A0A4C1Z8K8"/>
<feature type="region of interest" description="Disordered" evidence="1">
    <location>
        <begin position="1"/>
        <end position="28"/>
    </location>
</feature>
<keyword evidence="3" id="KW-1185">Reference proteome</keyword>
<evidence type="ECO:0000313" key="3">
    <source>
        <dbReference type="Proteomes" id="UP000299102"/>
    </source>
</evidence>